<gene>
    <name evidence="2" type="ORF">ACCQ41_04215</name>
</gene>
<dbReference type="RefSeq" id="WP_410031142.1">
    <property type="nucleotide sequence ID" value="NZ_JBGMEI010000005.1"/>
</dbReference>
<dbReference type="Pfam" id="PF07949">
    <property type="entry name" value="YbbR"/>
    <property type="match status" value="3"/>
</dbReference>
<dbReference type="InterPro" id="IPR012505">
    <property type="entry name" value="YbbR"/>
</dbReference>
<keyword evidence="1" id="KW-1133">Transmembrane helix</keyword>
<dbReference type="EMBL" id="JBGMEI010000005">
    <property type="protein sequence ID" value="MFO3665444.1"/>
    <property type="molecule type" value="Genomic_DNA"/>
</dbReference>
<dbReference type="Proteomes" id="UP001637996">
    <property type="component" value="Unassembled WGS sequence"/>
</dbReference>
<evidence type="ECO:0000313" key="3">
    <source>
        <dbReference type="Proteomes" id="UP001637996"/>
    </source>
</evidence>
<keyword evidence="1" id="KW-0812">Transmembrane</keyword>
<dbReference type="Gene3D" id="2.170.120.40">
    <property type="entry name" value="YbbR-like domain"/>
    <property type="match status" value="2"/>
</dbReference>
<dbReference type="Gene3D" id="2.170.120.30">
    <property type="match status" value="1"/>
</dbReference>
<feature type="transmembrane region" description="Helical" evidence="1">
    <location>
        <begin position="7"/>
        <end position="25"/>
    </location>
</feature>
<proteinExistence type="predicted"/>
<evidence type="ECO:0000313" key="2">
    <source>
        <dbReference type="EMBL" id="MFO3665444.1"/>
    </source>
</evidence>
<sequence>MNNKNDLKLKILSIIVAIFMWTFVINTTNPTVNKSYRNIPVVIRNQDDLEKNGYTIIGKDESYATSVKLKGSREKLLSLRSENIYASVDISDLKEGVQSLDIEVDTPSGVSVDEIEPGEINLNIQKVIEKTMPVNLIFSDEIKDGRIVEVNELSPKEVTVKGPASIINKIDRAELRIDDINLLDGKIHNLPVKVLDKNGKVLSDINISHQDVNVSFLVYETKRVNLKLVTIGRIDRDYEETSRELSPDSIVIKGQESVIRDIEEIPTKPVNINYLRSNSTGDVKLDLPDAVKVYNGDDLVSYRIDVQKKANVTSDDKKED</sequence>
<dbReference type="PANTHER" id="PTHR37804:SF1">
    <property type="entry name" value="CDAA REGULATORY PROTEIN CDAR"/>
    <property type="match status" value="1"/>
</dbReference>
<protein>
    <submittedName>
        <fullName evidence="2">YbbR-like domain-containing protein</fullName>
    </submittedName>
</protein>
<keyword evidence="1" id="KW-0472">Membrane</keyword>
<name>A0ABW9M811_9FIRM</name>
<dbReference type="PANTHER" id="PTHR37804">
    <property type="entry name" value="CDAA REGULATORY PROTEIN CDAR"/>
    <property type="match status" value="1"/>
</dbReference>
<evidence type="ECO:0000256" key="1">
    <source>
        <dbReference type="SAM" id="Phobius"/>
    </source>
</evidence>
<comment type="caution">
    <text evidence="2">The sequence shown here is derived from an EMBL/GenBank/DDBJ whole genome shotgun (WGS) entry which is preliminary data.</text>
</comment>
<reference evidence="2 3" key="1">
    <citation type="journal article" date="2025" name="Anaerobe">
        <title>Description of Anaerococcus kampingiae sp. nov., Anaerococcus groningensis sp. nov., Anaerococcus martiniensis sp. nov., and Anaerococcus cruorum sp. nov., isolated from human clinical specimens.</title>
        <authorList>
            <person name="Boiten K.E."/>
            <person name="Meijer J."/>
            <person name="van Wezel E.M."/>
            <person name="Veloo A.C.M."/>
        </authorList>
    </citation>
    <scope>NUCLEOTIDE SEQUENCE [LARGE SCALE GENOMIC DNA]</scope>
    <source>
        <strain evidence="2 3">ENR0831</strain>
    </source>
</reference>
<accession>A0ABW9M811</accession>
<keyword evidence="3" id="KW-1185">Reference proteome</keyword>
<dbReference type="InterPro" id="IPR053154">
    <property type="entry name" value="c-di-AMP_regulator"/>
</dbReference>
<organism evidence="2 3">
    <name type="scientific">Anaerococcus martiniensis</name>
    <dbReference type="NCBI Taxonomy" id="3115615"/>
    <lineage>
        <taxon>Bacteria</taxon>
        <taxon>Bacillati</taxon>
        <taxon>Bacillota</taxon>
        <taxon>Tissierellia</taxon>
        <taxon>Tissierellales</taxon>
        <taxon>Peptoniphilaceae</taxon>
        <taxon>Anaerococcus</taxon>
    </lineage>
</organism>